<dbReference type="AlphaFoldDB" id="A0A653CSR4"/>
<dbReference type="Pfam" id="PF00135">
    <property type="entry name" value="COesterase"/>
    <property type="match status" value="2"/>
</dbReference>
<protein>
    <recommendedName>
        <fullName evidence="3">Carboxylesterase type B domain-containing protein</fullName>
    </recommendedName>
</protein>
<evidence type="ECO:0000256" key="2">
    <source>
        <dbReference type="SAM" id="SignalP"/>
    </source>
</evidence>
<gene>
    <name evidence="4" type="ORF">CALMAC_LOCUS11574</name>
</gene>
<evidence type="ECO:0000313" key="4">
    <source>
        <dbReference type="EMBL" id="VEN50981.1"/>
    </source>
</evidence>
<feature type="domain" description="Carboxylesterase type B" evidence="3">
    <location>
        <begin position="30"/>
        <end position="95"/>
    </location>
</feature>
<dbReference type="Gene3D" id="3.40.50.1820">
    <property type="entry name" value="alpha/beta hydrolase"/>
    <property type="match status" value="2"/>
</dbReference>
<feature type="chain" id="PRO_5025025530" description="Carboxylesterase type B domain-containing protein" evidence="2">
    <location>
        <begin position="21"/>
        <end position="167"/>
    </location>
</feature>
<dbReference type="OrthoDB" id="6846267at2759"/>
<feature type="domain" description="Carboxylesterase type B" evidence="3">
    <location>
        <begin position="99"/>
        <end position="167"/>
    </location>
</feature>
<evidence type="ECO:0000313" key="5">
    <source>
        <dbReference type="Proteomes" id="UP000410492"/>
    </source>
</evidence>
<dbReference type="InterPro" id="IPR050309">
    <property type="entry name" value="Type-B_Carboxylest/Lipase"/>
</dbReference>
<dbReference type="InterPro" id="IPR002018">
    <property type="entry name" value="CarbesteraseB"/>
</dbReference>
<keyword evidence="1" id="KW-0325">Glycoprotein</keyword>
<dbReference type="InterPro" id="IPR029058">
    <property type="entry name" value="AB_hydrolase_fold"/>
</dbReference>
<sequence length="167" mass="18368">MSANVSILLFLIIVIDYVVSTTILDQQGRPVAITPLGSVEGEWRTSFDGRRYAAFEGIPYAKPPIGDLRFAEPQPIEPWIDTWNATRIYKCPQIDNGQVIGFLSLEDVELPGSNGLRDQTLALKWVQDNIGSFNGNPGSVTLTGFSAGAASVHLHYLSSYSRGLFHR</sequence>
<accession>A0A653CSR4</accession>
<keyword evidence="5" id="KW-1185">Reference proteome</keyword>
<organism evidence="4 5">
    <name type="scientific">Callosobruchus maculatus</name>
    <name type="common">Southern cowpea weevil</name>
    <name type="synonym">Pulse bruchid</name>
    <dbReference type="NCBI Taxonomy" id="64391"/>
    <lineage>
        <taxon>Eukaryota</taxon>
        <taxon>Metazoa</taxon>
        <taxon>Ecdysozoa</taxon>
        <taxon>Arthropoda</taxon>
        <taxon>Hexapoda</taxon>
        <taxon>Insecta</taxon>
        <taxon>Pterygota</taxon>
        <taxon>Neoptera</taxon>
        <taxon>Endopterygota</taxon>
        <taxon>Coleoptera</taxon>
        <taxon>Polyphaga</taxon>
        <taxon>Cucujiformia</taxon>
        <taxon>Chrysomeloidea</taxon>
        <taxon>Chrysomelidae</taxon>
        <taxon>Bruchinae</taxon>
        <taxon>Bruchini</taxon>
        <taxon>Callosobruchus</taxon>
    </lineage>
</organism>
<dbReference type="EMBL" id="CAACVG010008761">
    <property type="protein sequence ID" value="VEN50981.1"/>
    <property type="molecule type" value="Genomic_DNA"/>
</dbReference>
<reference evidence="4 5" key="1">
    <citation type="submission" date="2019-01" db="EMBL/GenBank/DDBJ databases">
        <authorList>
            <person name="Sayadi A."/>
        </authorList>
    </citation>
    <scope>NUCLEOTIDE SEQUENCE [LARGE SCALE GENOMIC DNA]</scope>
</reference>
<dbReference type="Proteomes" id="UP000410492">
    <property type="component" value="Unassembled WGS sequence"/>
</dbReference>
<name>A0A653CSR4_CALMS</name>
<feature type="signal peptide" evidence="2">
    <location>
        <begin position="1"/>
        <end position="20"/>
    </location>
</feature>
<evidence type="ECO:0000256" key="1">
    <source>
        <dbReference type="ARBA" id="ARBA00023180"/>
    </source>
</evidence>
<dbReference type="SUPFAM" id="SSF53474">
    <property type="entry name" value="alpha/beta-Hydrolases"/>
    <property type="match status" value="1"/>
</dbReference>
<proteinExistence type="predicted"/>
<dbReference type="PANTHER" id="PTHR11559">
    <property type="entry name" value="CARBOXYLESTERASE"/>
    <property type="match status" value="1"/>
</dbReference>
<evidence type="ECO:0000259" key="3">
    <source>
        <dbReference type="Pfam" id="PF00135"/>
    </source>
</evidence>
<keyword evidence="2" id="KW-0732">Signal</keyword>